<sequence length="40" mass="4620">MDWIRLDTLLCGARRKHSAPTVNLMIMKNIFFSLLAISEL</sequence>
<dbReference type="AlphaFoldDB" id="B6VY36"/>
<name>B6VY36_9BACT</name>
<accession>B6VY36</accession>
<dbReference type="HOGENOM" id="CLU_3284806_0_0_10"/>
<evidence type="ECO:0000313" key="1">
    <source>
        <dbReference type="EMBL" id="EEB25349.1"/>
    </source>
</evidence>
<reference evidence="1 2" key="2">
    <citation type="submission" date="2008-10" db="EMBL/GenBank/DDBJ databases">
        <authorList>
            <person name="Fulton L."/>
            <person name="Clifton S."/>
            <person name="Fulton B."/>
            <person name="Xu J."/>
            <person name="Minx P."/>
            <person name="Pepin K.H."/>
            <person name="Johnson M."/>
            <person name="Thiruvilangam P."/>
            <person name="Bhonagiri V."/>
            <person name="Nash W.E."/>
            <person name="Mardis E.R."/>
            <person name="Wilson R.K."/>
        </authorList>
    </citation>
    <scope>NUCLEOTIDE SEQUENCE [LARGE SCALE GENOMIC DNA]</scope>
    <source>
        <strain evidence="1 2">DSM 17855</strain>
    </source>
</reference>
<dbReference type="EMBL" id="ABWZ01000043">
    <property type="protein sequence ID" value="EEB25349.1"/>
    <property type="molecule type" value="Genomic_DNA"/>
</dbReference>
<organism evidence="1 2">
    <name type="scientific">Phocaeicola dorei DSM 17855</name>
    <dbReference type="NCBI Taxonomy" id="483217"/>
    <lineage>
        <taxon>Bacteria</taxon>
        <taxon>Pseudomonadati</taxon>
        <taxon>Bacteroidota</taxon>
        <taxon>Bacteroidia</taxon>
        <taxon>Bacteroidales</taxon>
        <taxon>Bacteroidaceae</taxon>
        <taxon>Phocaeicola</taxon>
    </lineage>
</organism>
<gene>
    <name evidence="1" type="ORF">BACDOR_02197</name>
</gene>
<dbReference type="Proteomes" id="UP000004849">
    <property type="component" value="Unassembled WGS sequence"/>
</dbReference>
<protein>
    <submittedName>
        <fullName evidence="1">Uncharacterized protein</fullName>
    </submittedName>
</protein>
<reference evidence="1 2" key="1">
    <citation type="submission" date="2008-10" db="EMBL/GenBank/DDBJ databases">
        <title>Draft genome sequence of Bacteroides dorei (DSM 17855).</title>
        <authorList>
            <person name="Sudarsanam P."/>
            <person name="Ley R."/>
            <person name="Guruge J."/>
            <person name="Turnbaugh P.J."/>
            <person name="Mahowald M."/>
            <person name="Liep D."/>
            <person name="Gordon J."/>
        </authorList>
    </citation>
    <scope>NUCLEOTIDE SEQUENCE [LARGE SCALE GENOMIC DNA]</scope>
    <source>
        <strain evidence="1 2">DSM 17855</strain>
    </source>
</reference>
<proteinExistence type="predicted"/>
<evidence type="ECO:0000313" key="2">
    <source>
        <dbReference type="Proteomes" id="UP000004849"/>
    </source>
</evidence>